<comment type="caution">
    <text evidence="15">The sequence shown here is derived from an EMBL/GenBank/DDBJ whole genome shotgun (WGS) entry which is preliminary data.</text>
</comment>
<keyword evidence="16" id="KW-1185">Reference proteome</keyword>
<keyword evidence="7" id="KW-0106">Calcium</keyword>
<keyword evidence="5" id="KW-0964">Secreted</keyword>
<dbReference type="SMART" id="SM00456">
    <property type="entry name" value="WW"/>
    <property type="match status" value="2"/>
</dbReference>
<dbReference type="SUPFAM" id="SSF51045">
    <property type="entry name" value="WW domain"/>
    <property type="match status" value="1"/>
</dbReference>
<dbReference type="InterPro" id="IPR000048">
    <property type="entry name" value="IQ_motif_EF-hand-BS"/>
</dbReference>
<dbReference type="Pfam" id="PF00397">
    <property type="entry name" value="WW"/>
    <property type="match status" value="1"/>
</dbReference>
<evidence type="ECO:0000256" key="10">
    <source>
        <dbReference type="PROSITE-ProRule" id="PRU00024"/>
    </source>
</evidence>
<dbReference type="GO" id="GO:0008270">
    <property type="term" value="F:zinc ion binding"/>
    <property type="evidence" value="ECO:0007669"/>
    <property type="project" value="UniProtKB-KW"/>
</dbReference>
<dbReference type="PANTHER" id="PTHR33407">
    <property type="entry name" value="PECTATE LYASE F-RELATED"/>
    <property type="match status" value="1"/>
</dbReference>
<feature type="coiled-coil region" evidence="11">
    <location>
        <begin position="1076"/>
        <end position="1108"/>
    </location>
</feature>
<dbReference type="CDD" id="cd00201">
    <property type="entry name" value="WW"/>
    <property type="match status" value="1"/>
</dbReference>
<dbReference type="GO" id="GO:0005576">
    <property type="term" value="C:extracellular region"/>
    <property type="evidence" value="ECO:0007669"/>
    <property type="project" value="UniProtKB-SubCell"/>
</dbReference>
<sequence length="1785" mass="202494">MQGLLDHLRSIEAGYDTNERLLKRFEAAPANDKEPTQSTDIYTLLRKEKGSLSKPKRRQQKKSPALPVETLTNRRERLHTLMSYELNRRANISLVPIARGDPSPPKPVLNKRLQQALSTEHDLEAQELRAAERSVEVALHDAEVLLPLSFLMERNLAALCQSKAGAIIQAAFRTFLLHFFDDAWHHWLSYMHESRARERDAAAQLLGRVYRGHRARTACIHLRASIAALEATKALVLAQRIQRRHASAVVLQMAFRTSRRQKREAATVAQTAAAHVIQRLMLFHKSRTLRFAAMLADAKRHQSATSIQRVLRGRRGRRRAARIALDKKRLVIFRKLCDPALAVANRFESQGAAFRIQRCARAWLRRCAGRRFRTQIRRDAAEARLAQAIAGYVVRRQYRRHKAALAASLPTRRQAARLIQKVLQRWIGQRKWQLSRIVRRKEDRLRRAAALAQRRGQPLAKVSRGLKRAKEQAAQTLSSLFSTTAIAARAADSKLTAAVVIQRGWRCARLRYRKYLRDLYARIEYISLRKSALFGYATKIQRLWRGRRARKQVKYLWLDKVTRNAVAKWRARRLRRRHNAASRIQHKFRSMRGRRMAKVALAKMVHARASAIVLQRLCRPWLARQRVHRQRDIIRRRHETLLFCTASLRRCRQAAMDYLVFKSIEGSIGDVLTYPPWVATGTFYAHDISFPLFQLLFLDYSGLKREHLATMPLKELTALRLDRSKFLKVFRDAFPNSTRHVDMASDADHVLGKLKEHPNQSRVSLTYSAFATALQAMSPLQIKPKKTDIPPDTRFLLLVWKQICTGKWATKLKAPEHLEQYANQWLGHAARRIQRLVRRRRDRDRGNALLHIKRLEYQQSILTEAAAMIQRAWRTRTARCYLRALLRSVFRKYIDAATGMPYWTNPRTGYSTWKKPAILGKGDVDHDVIPMADADTEFALRCTNCNINPIAEHCFHCEDMYCKSCFASLHGKGKMTSHIHFPIDGCSLCQYQVGTRRCTECAVPYCDNCIRYVHQRGNLAFHTFTPLVTMCNQCEGARASRDQCVTHNVQLCRVCAHAHPPEACRLEAMPFMSFSLDAALNRVHSERKAKLEAEQKRMQDERDLEARRLASAIRIQRNWRRKEAHQKGFALVLALAKAKQAEWAKLQRDRKKERTVQYALKDVFGKAEFLETDTAAIRVLRRLNVFTRHKARAGSITARVRRLQVPLDEYVFQGVLLPGHASIAKGSKMLETSEDIRGWVVNGQALRIQDRVYYIHATEALMDATVALHEPFDQESVTKSPYYAVEFSTTFPTNLKGFAAKRLLPAGLHAAVPELRVVHASASCHTLPAGLSPVLVATIGAKVQALANRVDEDSVIGKSLTKMAKSVQAAAIKKKVAMEERLEKEADQRTEDRRNERRRSVLSDSRRRSSTAAPDATAIETTNQEAVDEVTPLMEYSAVAPQAESATYGTGSGDGVSYYGDAAYYQQALDYQYTTAYQLTMLPDSYAAYSYDTAASGYDYTQPSQDYSPEYYNYTQAQYEYTTEFPGASTADQAEGNTEGVHYEPVPTVDSYDAGYAATGDSTQGYTYEQPGYEEAAPSAYEYGDAPAYVGSAVYDVGESSAYLSSSVEQPTYEERAYDPNVHAHQAYGASEYALESYAQYDASTVSSQAYDTSANAQWTYDANGTPWAYDSSSNAQEAYDASSYYAQGAYDASTNDPATYELSAYEHQAYNEQAAHEAGAYDYDAIGHTDNSTSYGYDAGTYGQDSGMWPADTGASSEPWQEIYDPSSGQMYYYNAVTGESVWK</sequence>
<organism evidence="15 16">
    <name type="scientific">Achlya hypogyna</name>
    <name type="common">Oomycete</name>
    <name type="synonym">Protoachlya hypogyna</name>
    <dbReference type="NCBI Taxonomy" id="1202772"/>
    <lineage>
        <taxon>Eukaryota</taxon>
        <taxon>Sar</taxon>
        <taxon>Stramenopiles</taxon>
        <taxon>Oomycota</taxon>
        <taxon>Saprolegniomycetes</taxon>
        <taxon>Saprolegniales</taxon>
        <taxon>Achlyaceae</taxon>
        <taxon>Achlya</taxon>
    </lineage>
</organism>
<keyword evidence="8" id="KW-0456">Lyase</keyword>
<dbReference type="EC" id="4.2.2.2" evidence="4"/>
<dbReference type="InterPro" id="IPR000315">
    <property type="entry name" value="Znf_B-box"/>
</dbReference>
<evidence type="ECO:0000256" key="6">
    <source>
        <dbReference type="ARBA" id="ARBA00022729"/>
    </source>
</evidence>
<keyword evidence="6" id="KW-0732">Signal</keyword>
<accession>A0A1V9ZJI0</accession>
<keyword evidence="10" id="KW-0863">Zinc-finger</keyword>
<reference evidence="15 16" key="1">
    <citation type="journal article" date="2014" name="Genome Biol. Evol.">
        <title>The secreted proteins of Achlya hypogyna and Thraustotheca clavata identify the ancestral oomycete secretome and reveal gene acquisitions by horizontal gene transfer.</title>
        <authorList>
            <person name="Misner I."/>
            <person name="Blouin N."/>
            <person name="Leonard G."/>
            <person name="Richards T.A."/>
            <person name="Lane C.E."/>
        </authorList>
    </citation>
    <scope>NUCLEOTIDE SEQUENCE [LARGE SCALE GENOMIC DNA]</scope>
    <source>
        <strain evidence="15 16">ATCC 48635</strain>
    </source>
</reference>
<evidence type="ECO:0000256" key="7">
    <source>
        <dbReference type="ARBA" id="ARBA00022837"/>
    </source>
</evidence>
<dbReference type="EMBL" id="JNBR01000089">
    <property type="protein sequence ID" value="OQR98138.1"/>
    <property type="molecule type" value="Genomic_DNA"/>
</dbReference>
<dbReference type="InterPro" id="IPR004898">
    <property type="entry name" value="Pectate_lyase_PlyH/PlyE-like"/>
</dbReference>
<dbReference type="Gene3D" id="1.20.5.190">
    <property type="match status" value="1"/>
</dbReference>
<keyword evidence="10" id="KW-0862">Zinc</keyword>
<protein>
    <recommendedName>
        <fullName evidence="9">Probable pectate lyase F</fullName>
        <ecNumber evidence="4">4.2.2.2</ecNumber>
    </recommendedName>
</protein>
<feature type="region of interest" description="Disordered" evidence="12">
    <location>
        <begin position="48"/>
        <end position="68"/>
    </location>
</feature>
<dbReference type="InterPro" id="IPR001202">
    <property type="entry name" value="WW_dom"/>
</dbReference>
<dbReference type="STRING" id="1202772.A0A1V9ZJI0"/>
<dbReference type="PROSITE" id="PS50119">
    <property type="entry name" value="ZF_BBOX"/>
    <property type="match status" value="1"/>
</dbReference>
<feature type="compositionally biased region" description="Basic and acidic residues" evidence="12">
    <location>
        <begin position="1381"/>
        <end position="1407"/>
    </location>
</feature>
<evidence type="ECO:0000259" key="13">
    <source>
        <dbReference type="PROSITE" id="PS50020"/>
    </source>
</evidence>
<dbReference type="OrthoDB" id="168235at2759"/>
<dbReference type="PANTHER" id="PTHR33407:SF9">
    <property type="entry name" value="PECTATE LYASE F-RELATED"/>
    <property type="match status" value="1"/>
</dbReference>
<dbReference type="Gene3D" id="2.20.70.10">
    <property type="match status" value="1"/>
</dbReference>
<evidence type="ECO:0000256" key="3">
    <source>
        <dbReference type="ARBA" id="ARBA00004613"/>
    </source>
</evidence>
<dbReference type="PROSITE" id="PS50096">
    <property type="entry name" value="IQ"/>
    <property type="match status" value="5"/>
</dbReference>
<evidence type="ECO:0000256" key="9">
    <source>
        <dbReference type="ARBA" id="ARBA00039895"/>
    </source>
</evidence>
<dbReference type="SMART" id="SM00015">
    <property type="entry name" value="IQ"/>
    <property type="match status" value="8"/>
</dbReference>
<dbReference type="Proteomes" id="UP000243579">
    <property type="component" value="Unassembled WGS sequence"/>
</dbReference>
<evidence type="ECO:0000256" key="2">
    <source>
        <dbReference type="ARBA" id="ARBA00001913"/>
    </source>
</evidence>
<proteinExistence type="predicted"/>
<keyword evidence="11" id="KW-0175">Coiled coil</keyword>
<feature type="region of interest" description="Disordered" evidence="12">
    <location>
        <begin position="1381"/>
        <end position="1423"/>
    </location>
</feature>
<evidence type="ECO:0000256" key="1">
    <source>
        <dbReference type="ARBA" id="ARBA00000695"/>
    </source>
</evidence>
<feature type="domain" description="B box-type" evidence="14">
    <location>
        <begin position="937"/>
        <end position="983"/>
    </location>
</feature>
<evidence type="ECO:0000256" key="5">
    <source>
        <dbReference type="ARBA" id="ARBA00022525"/>
    </source>
</evidence>
<dbReference type="CDD" id="cd19757">
    <property type="entry name" value="Bbox1"/>
    <property type="match status" value="2"/>
</dbReference>
<evidence type="ECO:0000256" key="8">
    <source>
        <dbReference type="ARBA" id="ARBA00023239"/>
    </source>
</evidence>
<evidence type="ECO:0000313" key="15">
    <source>
        <dbReference type="EMBL" id="OQR98138.1"/>
    </source>
</evidence>
<keyword evidence="10" id="KW-0479">Metal-binding</keyword>
<evidence type="ECO:0000259" key="14">
    <source>
        <dbReference type="PROSITE" id="PS50119"/>
    </source>
</evidence>
<evidence type="ECO:0000256" key="4">
    <source>
        <dbReference type="ARBA" id="ARBA00012272"/>
    </source>
</evidence>
<evidence type="ECO:0000256" key="11">
    <source>
        <dbReference type="SAM" id="Coils"/>
    </source>
</evidence>
<dbReference type="InterPro" id="IPR036020">
    <property type="entry name" value="WW_dom_sf"/>
</dbReference>
<comment type="catalytic activity">
    <reaction evidence="1">
        <text>Eliminative cleavage of (1-&gt;4)-alpha-D-galacturonan to give oligosaccharides with 4-deoxy-alpha-D-galact-4-enuronosyl groups at their non-reducing ends.</text>
        <dbReference type="EC" id="4.2.2.2"/>
    </reaction>
</comment>
<comment type="subcellular location">
    <subcellularLocation>
        <location evidence="3">Secreted</location>
    </subcellularLocation>
</comment>
<comment type="cofactor">
    <cofactor evidence="2">
        <name>Ca(2+)</name>
        <dbReference type="ChEBI" id="CHEBI:29108"/>
    </cofactor>
</comment>
<name>A0A1V9ZJI0_ACHHY</name>
<dbReference type="PROSITE" id="PS50020">
    <property type="entry name" value="WW_DOMAIN_2"/>
    <property type="match status" value="1"/>
</dbReference>
<gene>
    <name evidence="15" type="ORF">ACHHYP_08977</name>
</gene>
<evidence type="ECO:0000313" key="16">
    <source>
        <dbReference type="Proteomes" id="UP000243579"/>
    </source>
</evidence>
<feature type="domain" description="WW" evidence="13">
    <location>
        <begin position="1755"/>
        <end position="1785"/>
    </location>
</feature>
<dbReference type="GO" id="GO:0045490">
    <property type="term" value="P:pectin catabolic process"/>
    <property type="evidence" value="ECO:0007669"/>
    <property type="project" value="TreeGrafter"/>
</dbReference>
<evidence type="ECO:0000256" key="12">
    <source>
        <dbReference type="SAM" id="MobiDB-lite"/>
    </source>
</evidence>
<dbReference type="GO" id="GO:0030570">
    <property type="term" value="F:pectate lyase activity"/>
    <property type="evidence" value="ECO:0007669"/>
    <property type="project" value="UniProtKB-EC"/>
</dbReference>